<dbReference type="Proteomes" id="UP000176650">
    <property type="component" value="Unassembled WGS sequence"/>
</dbReference>
<dbReference type="InterPro" id="IPR036390">
    <property type="entry name" value="WH_DNA-bd_sf"/>
</dbReference>
<dbReference type="PANTHER" id="PTHR33221:SF15">
    <property type="entry name" value="HTH-TYPE TRANSCRIPTIONAL REGULATOR YWGB-RELATED"/>
    <property type="match status" value="1"/>
</dbReference>
<gene>
    <name evidence="1" type="ORF">A2988_00210</name>
</gene>
<protein>
    <recommendedName>
        <fullName evidence="3">Rrf2 family transcriptional regulator</fullName>
    </recommendedName>
</protein>
<dbReference type="InterPro" id="IPR036388">
    <property type="entry name" value="WH-like_DNA-bd_sf"/>
</dbReference>
<dbReference type="EMBL" id="MEYS01000002">
    <property type="protein sequence ID" value="OGD33903.1"/>
    <property type="molecule type" value="Genomic_DNA"/>
</dbReference>
<dbReference type="InterPro" id="IPR000944">
    <property type="entry name" value="Tscrpt_reg_Rrf2"/>
</dbReference>
<dbReference type="AlphaFoldDB" id="A0A1F5BTG1"/>
<evidence type="ECO:0000313" key="2">
    <source>
        <dbReference type="Proteomes" id="UP000176650"/>
    </source>
</evidence>
<dbReference type="GO" id="GO:0005829">
    <property type="term" value="C:cytosol"/>
    <property type="evidence" value="ECO:0007669"/>
    <property type="project" value="TreeGrafter"/>
</dbReference>
<dbReference type="GO" id="GO:0003700">
    <property type="term" value="F:DNA-binding transcription factor activity"/>
    <property type="evidence" value="ECO:0007669"/>
    <property type="project" value="TreeGrafter"/>
</dbReference>
<evidence type="ECO:0008006" key="3">
    <source>
        <dbReference type="Google" id="ProtNLM"/>
    </source>
</evidence>
<dbReference type="PANTHER" id="PTHR33221">
    <property type="entry name" value="WINGED HELIX-TURN-HELIX TRANSCRIPTIONAL REGULATOR, RRF2 FAMILY"/>
    <property type="match status" value="1"/>
</dbReference>
<dbReference type="PROSITE" id="PS01332">
    <property type="entry name" value="HTH_RRF2_1"/>
    <property type="match status" value="1"/>
</dbReference>
<proteinExistence type="predicted"/>
<sequence>MYISRKTDYGLILIGALKDTFASRRFKSLRSISAQYRLPYSYIEKLATILKQSGVVRSRVGKDGGYRLVQDPKKITLQYIVDVFQAKPIMRCLHSVVPEKSCALVSVCPTRKGWYKAEMEIRKTLERFTLDQL</sequence>
<dbReference type="STRING" id="1797298.A2988_00210"/>
<comment type="caution">
    <text evidence="1">The sequence shown here is derived from an EMBL/GenBank/DDBJ whole genome shotgun (WGS) entry which is preliminary data.</text>
</comment>
<dbReference type="Gene3D" id="1.10.10.10">
    <property type="entry name" value="Winged helix-like DNA-binding domain superfamily/Winged helix DNA-binding domain"/>
    <property type="match status" value="1"/>
</dbReference>
<dbReference type="SUPFAM" id="SSF46785">
    <property type="entry name" value="Winged helix' DNA-binding domain"/>
    <property type="match status" value="1"/>
</dbReference>
<dbReference type="NCBIfam" id="TIGR00738">
    <property type="entry name" value="rrf2_super"/>
    <property type="match status" value="1"/>
</dbReference>
<accession>A0A1F5BTG1</accession>
<name>A0A1F5BTG1_9BACT</name>
<dbReference type="PROSITE" id="PS51197">
    <property type="entry name" value="HTH_RRF2_2"/>
    <property type="match status" value="1"/>
</dbReference>
<dbReference type="Pfam" id="PF02082">
    <property type="entry name" value="Rrf2"/>
    <property type="match status" value="1"/>
</dbReference>
<dbReference type="InterPro" id="IPR030489">
    <property type="entry name" value="TR_Rrf2-type_CS"/>
</dbReference>
<organism evidence="1 2">
    <name type="scientific">Candidatus Azambacteria bacterium RIFCSPLOWO2_01_FULL_46_25</name>
    <dbReference type="NCBI Taxonomy" id="1797298"/>
    <lineage>
        <taxon>Bacteria</taxon>
        <taxon>Candidatus Azamiibacteriota</taxon>
    </lineage>
</organism>
<evidence type="ECO:0000313" key="1">
    <source>
        <dbReference type="EMBL" id="OGD33903.1"/>
    </source>
</evidence>
<reference evidence="1 2" key="1">
    <citation type="journal article" date="2016" name="Nat. Commun.">
        <title>Thousands of microbial genomes shed light on interconnected biogeochemical processes in an aquifer system.</title>
        <authorList>
            <person name="Anantharaman K."/>
            <person name="Brown C.T."/>
            <person name="Hug L.A."/>
            <person name="Sharon I."/>
            <person name="Castelle C.J."/>
            <person name="Probst A.J."/>
            <person name="Thomas B.C."/>
            <person name="Singh A."/>
            <person name="Wilkins M.J."/>
            <person name="Karaoz U."/>
            <person name="Brodie E.L."/>
            <person name="Williams K.H."/>
            <person name="Hubbard S.S."/>
            <person name="Banfield J.F."/>
        </authorList>
    </citation>
    <scope>NUCLEOTIDE SEQUENCE [LARGE SCALE GENOMIC DNA]</scope>
</reference>